<sequence>MLLGWLVLQWIIFGVFAASALLYKQYCYHHILGVTFSRVHARHPDVKKAVHSFTLACFGVLMVSIVLGALTLLPFFKGGVELLLFPYIGLNLLLNSLIVIYYQKKLRRIKEENKWIYPRAGTENTKPAAFTKQKRNGLSSFLIWLFFGISFVPLILLFLRPDLQGSYPIGIAFIGPVCQLITIFPYYRTWQRYKRPISANEEVNLWFLQQEDKIQAHSAFGYSLSMLIFWLMFYFVMTQNQIRFFIFIPVFLFTISLLFIGYWQQEKTAKLEDDFYQKVPEEEDKAEEQDSYYVLGFYVNPEDPRFLVPKRSPNMGWTINMGNTAGKLTGAVILIFTLGVVGLTIYSSQKDYNITVQESSLVIDAAMYDMSVSREDIISASIIDQLPANRRTNGYGGIKKSFGHFFVEGYGRTMFYVYNDVGEYILIKLKGSNPGYIIMNEKTTEDTRAMYQSINDWFLK</sequence>
<keyword evidence="1" id="KW-1133">Transmembrane helix</keyword>
<dbReference type="EMBL" id="MCIA01000009">
    <property type="protein sequence ID" value="RKD32846.1"/>
    <property type="molecule type" value="Genomic_DNA"/>
</dbReference>
<proteinExistence type="predicted"/>
<evidence type="ECO:0000313" key="4">
    <source>
        <dbReference type="Proteomes" id="UP000284277"/>
    </source>
</evidence>
<feature type="transmembrane region" description="Helical" evidence="1">
    <location>
        <begin position="242"/>
        <end position="263"/>
    </location>
</feature>
<dbReference type="InterPro" id="IPR043831">
    <property type="entry name" value="DUF5808"/>
</dbReference>
<dbReference type="Pfam" id="PF19124">
    <property type="entry name" value="DUF5808"/>
    <property type="match status" value="1"/>
</dbReference>
<feature type="transmembrane region" description="Helical" evidence="1">
    <location>
        <begin position="52"/>
        <end position="76"/>
    </location>
</feature>
<reference evidence="3 4" key="1">
    <citation type="submission" date="2016-08" db="EMBL/GenBank/DDBJ databases">
        <title>A new outlook on sporulation: Clostridium algidixylanolyticum.</title>
        <authorList>
            <person name="Poppleton D.I."/>
            <person name="Gribaldo S."/>
        </authorList>
    </citation>
    <scope>NUCLEOTIDE SEQUENCE [LARGE SCALE GENOMIC DNA]</scope>
    <source>
        <strain evidence="3 4">SPL73</strain>
    </source>
</reference>
<keyword evidence="1" id="KW-0812">Transmembrane</keyword>
<dbReference type="AlphaFoldDB" id="A0A419T5Y8"/>
<feature type="transmembrane region" description="Helical" evidence="1">
    <location>
        <begin position="328"/>
        <end position="346"/>
    </location>
</feature>
<feature type="domain" description="DUF5808" evidence="2">
    <location>
        <begin position="301"/>
        <end position="327"/>
    </location>
</feature>
<feature type="transmembrane region" description="Helical" evidence="1">
    <location>
        <begin position="6"/>
        <end position="23"/>
    </location>
</feature>
<dbReference type="Proteomes" id="UP000284277">
    <property type="component" value="Unassembled WGS sequence"/>
</dbReference>
<organism evidence="3 4">
    <name type="scientific">Lacrimispora algidixylanolytica</name>
    <dbReference type="NCBI Taxonomy" id="94868"/>
    <lineage>
        <taxon>Bacteria</taxon>
        <taxon>Bacillati</taxon>
        <taxon>Bacillota</taxon>
        <taxon>Clostridia</taxon>
        <taxon>Lachnospirales</taxon>
        <taxon>Lachnospiraceae</taxon>
        <taxon>Lacrimispora</taxon>
    </lineage>
</organism>
<keyword evidence="1" id="KW-0472">Membrane</keyword>
<evidence type="ECO:0000256" key="1">
    <source>
        <dbReference type="SAM" id="Phobius"/>
    </source>
</evidence>
<feature type="transmembrane region" description="Helical" evidence="1">
    <location>
        <begin position="165"/>
        <end position="187"/>
    </location>
</feature>
<comment type="caution">
    <text evidence="3">The sequence shown here is derived from an EMBL/GenBank/DDBJ whole genome shotgun (WGS) entry which is preliminary data.</text>
</comment>
<gene>
    <name evidence="3" type="ORF">BET01_16545</name>
</gene>
<accession>A0A419T5Y8</accession>
<dbReference type="OrthoDB" id="157646at2"/>
<name>A0A419T5Y8_9FIRM</name>
<keyword evidence="4" id="KW-1185">Reference proteome</keyword>
<evidence type="ECO:0000313" key="3">
    <source>
        <dbReference type="EMBL" id="RKD32846.1"/>
    </source>
</evidence>
<evidence type="ECO:0000259" key="2">
    <source>
        <dbReference type="Pfam" id="PF19124"/>
    </source>
</evidence>
<dbReference type="RefSeq" id="WP_120196226.1">
    <property type="nucleotide sequence ID" value="NZ_MCIA01000009.1"/>
</dbReference>
<feature type="transmembrane region" description="Helical" evidence="1">
    <location>
        <begin position="141"/>
        <end position="159"/>
    </location>
</feature>
<protein>
    <recommendedName>
        <fullName evidence="2">DUF5808 domain-containing protein</fullName>
    </recommendedName>
</protein>
<feature type="transmembrane region" description="Helical" evidence="1">
    <location>
        <begin position="219"/>
        <end position="236"/>
    </location>
</feature>
<feature type="transmembrane region" description="Helical" evidence="1">
    <location>
        <begin position="82"/>
        <end position="102"/>
    </location>
</feature>